<sequence>MSRLLHLARAVVWLAPAGRAKNGLLRTLGHRVHPDAVARASLVWKVDALTLGAGARLGRHNLLRDLREVVVEEGASIGRMNVITAHPAFARNPGSGRLHVAPHGKITSRHSIDCSAAVTIGAYSSIAGRSSTLMTHSVDLAIDAQRALPITIGERSFVGTHAVVLGGASLPARSVLGAGGLLLPGLPDDKPGGLFAGVPARRRADVTGRWFERTGTHTRRIVRVDERGDETVEEF</sequence>
<evidence type="ECO:0008006" key="3">
    <source>
        <dbReference type="Google" id="ProtNLM"/>
    </source>
</evidence>
<evidence type="ECO:0000313" key="1">
    <source>
        <dbReference type="EMBL" id="QVI63191.1"/>
    </source>
</evidence>
<gene>
    <name evidence="1" type="ORF">KG103_04605</name>
</gene>
<protein>
    <recommendedName>
        <fullName evidence="3">Acetyltransferase</fullName>
    </recommendedName>
</protein>
<accession>A0ABX8D9P4</accession>
<dbReference type="RefSeq" id="WP_207342303.1">
    <property type="nucleotide sequence ID" value="NZ_CP074405.1"/>
</dbReference>
<proteinExistence type="predicted"/>
<name>A0ABX8D9P4_9CELL</name>
<organism evidence="1 2">
    <name type="scientific">Cellulomonas wangleii</name>
    <dbReference type="NCBI Taxonomy" id="2816956"/>
    <lineage>
        <taxon>Bacteria</taxon>
        <taxon>Bacillati</taxon>
        <taxon>Actinomycetota</taxon>
        <taxon>Actinomycetes</taxon>
        <taxon>Micrococcales</taxon>
        <taxon>Cellulomonadaceae</taxon>
        <taxon>Cellulomonas</taxon>
    </lineage>
</organism>
<keyword evidence="2" id="KW-1185">Reference proteome</keyword>
<reference evidence="1 2" key="1">
    <citation type="submission" date="2021-05" db="EMBL/GenBank/DDBJ databases">
        <title>Novel species in genus Cellulomonas.</title>
        <authorList>
            <person name="Zhang G."/>
        </authorList>
    </citation>
    <scope>NUCLEOTIDE SEQUENCE [LARGE SCALE GENOMIC DNA]</scope>
    <source>
        <strain evidence="2">zg-ZUI222</strain>
    </source>
</reference>
<dbReference type="Proteomes" id="UP000677804">
    <property type="component" value="Chromosome"/>
</dbReference>
<dbReference type="SUPFAM" id="SSF51161">
    <property type="entry name" value="Trimeric LpxA-like enzymes"/>
    <property type="match status" value="1"/>
</dbReference>
<dbReference type="InterPro" id="IPR011004">
    <property type="entry name" value="Trimer_LpxA-like_sf"/>
</dbReference>
<dbReference type="EMBL" id="CP074405">
    <property type="protein sequence ID" value="QVI63191.1"/>
    <property type="molecule type" value="Genomic_DNA"/>
</dbReference>
<evidence type="ECO:0000313" key="2">
    <source>
        <dbReference type="Proteomes" id="UP000677804"/>
    </source>
</evidence>
<dbReference type="Gene3D" id="2.160.10.10">
    <property type="entry name" value="Hexapeptide repeat proteins"/>
    <property type="match status" value="1"/>
</dbReference>